<comment type="caution">
    <text evidence="1">The sequence shown here is derived from an EMBL/GenBank/DDBJ whole genome shotgun (WGS) entry which is preliminary data.</text>
</comment>
<evidence type="ECO:0000313" key="2">
    <source>
        <dbReference type="Proteomes" id="UP001148629"/>
    </source>
</evidence>
<keyword evidence="2" id="KW-1185">Reference proteome</keyword>
<protein>
    <submittedName>
        <fullName evidence="1">Uncharacterized protein</fullName>
    </submittedName>
</protein>
<evidence type="ECO:0000313" key="1">
    <source>
        <dbReference type="EMBL" id="KAJ3524197.1"/>
    </source>
</evidence>
<reference evidence="1" key="1">
    <citation type="submission" date="2022-08" db="EMBL/GenBank/DDBJ databases">
        <title>Genome Sequence of Fusarium decemcellulare.</title>
        <authorList>
            <person name="Buettner E."/>
        </authorList>
    </citation>
    <scope>NUCLEOTIDE SEQUENCE</scope>
    <source>
        <strain evidence="1">Babe19</strain>
    </source>
</reference>
<sequence length="336" mass="36723">MPVVAVAGGTGQLGRTIVDALLADGNYDVIILVRRANPAAQKEIGVPLISVNYANVDDLASTLEAHNVNTVISTITTLGDNEPELNLIKAAEKSQITKRFVPSYWATDYPYSPPALFLSFPYLLMSILTIQRDDQTHVAFPVSRFKLEVLRALDSTSLEYTAFVIGIFTDYYVAPHVKTNFGPQAIYVDAAHGKAAIPGSGKVPNQFVYSLDVAKFVVASLTLPKWDKRSYIIGDRVTWNDFVAILEAAKGVKFDVTHDSVSSLAAGEITELPGHEELYKVVPKEQVRALLGLQGIIYEQGGFDYNPERSINYLFPSITPKSVRELAEGAWGGNGQ</sequence>
<accession>A0ACC1RQ54</accession>
<gene>
    <name evidence="1" type="ORF">NM208_g12147</name>
</gene>
<name>A0ACC1RQ54_9HYPO</name>
<organism evidence="1 2">
    <name type="scientific">Fusarium decemcellulare</name>
    <dbReference type="NCBI Taxonomy" id="57161"/>
    <lineage>
        <taxon>Eukaryota</taxon>
        <taxon>Fungi</taxon>
        <taxon>Dikarya</taxon>
        <taxon>Ascomycota</taxon>
        <taxon>Pezizomycotina</taxon>
        <taxon>Sordariomycetes</taxon>
        <taxon>Hypocreomycetidae</taxon>
        <taxon>Hypocreales</taxon>
        <taxon>Nectriaceae</taxon>
        <taxon>Fusarium</taxon>
        <taxon>Fusarium decemcellulare species complex</taxon>
    </lineage>
</organism>
<dbReference type="Proteomes" id="UP001148629">
    <property type="component" value="Unassembled WGS sequence"/>
</dbReference>
<proteinExistence type="predicted"/>
<dbReference type="EMBL" id="JANRMS010002120">
    <property type="protein sequence ID" value="KAJ3524197.1"/>
    <property type="molecule type" value="Genomic_DNA"/>
</dbReference>